<dbReference type="EMBL" id="FOMX01000016">
    <property type="protein sequence ID" value="SFE59915.1"/>
    <property type="molecule type" value="Genomic_DNA"/>
</dbReference>
<dbReference type="Proteomes" id="UP000199400">
    <property type="component" value="Unassembled WGS sequence"/>
</dbReference>
<accession>A0A1I2BV97</accession>
<dbReference type="AlphaFoldDB" id="A0A1I2BV97"/>
<dbReference type="OrthoDB" id="6293260at2"/>
<name>A0A1I2BV97_9BACT</name>
<dbReference type="RefSeq" id="WP_096329301.1">
    <property type="nucleotide sequence ID" value="NZ_FOMX01000016.1"/>
</dbReference>
<evidence type="ECO:0000313" key="2">
    <source>
        <dbReference type="EMBL" id="SFE59915.1"/>
    </source>
</evidence>
<feature type="domain" description="N-acetyltransferase" evidence="1">
    <location>
        <begin position="13"/>
        <end position="171"/>
    </location>
</feature>
<dbReference type="Gene3D" id="3.40.630.30">
    <property type="match status" value="1"/>
</dbReference>
<keyword evidence="2" id="KW-0808">Transferase</keyword>
<keyword evidence="3" id="KW-1185">Reference proteome</keyword>
<organism evidence="2 3">
    <name type="scientific">Nannocystis exedens</name>
    <dbReference type="NCBI Taxonomy" id="54"/>
    <lineage>
        <taxon>Bacteria</taxon>
        <taxon>Pseudomonadati</taxon>
        <taxon>Myxococcota</taxon>
        <taxon>Polyangia</taxon>
        <taxon>Nannocystales</taxon>
        <taxon>Nannocystaceae</taxon>
        <taxon>Nannocystis</taxon>
    </lineage>
</organism>
<dbReference type="SUPFAM" id="SSF55729">
    <property type="entry name" value="Acyl-CoA N-acyltransferases (Nat)"/>
    <property type="match status" value="1"/>
</dbReference>
<dbReference type="STRING" id="54.SAMN02745121_04798"/>
<gene>
    <name evidence="2" type="ORF">SAMN02745121_04798</name>
</gene>
<evidence type="ECO:0000313" key="3">
    <source>
        <dbReference type="Proteomes" id="UP000199400"/>
    </source>
</evidence>
<dbReference type="InterPro" id="IPR000182">
    <property type="entry name" value="GNAT_dom"/>
</dbReference>
<reference evidence="3" key="1">
    <citation type="submission" date="2016-10" db="EMBL/GenBank/DDBJ databases">
        <authorList>
            <person name="Varghese N."/>
            <person name="Submissions S."/>
        </authorList>
    </citation>
    <scope>NUCLEOTIDE SEQUENCE [LARGE SCALE GENOMIC DNA]</scope>
    <source>
        <strain evidence="3">ATCC 25963</strain>
    </source>
</reference>
<dbReference type="GO" id="GO:0016747">
    <property type="term" value="F:acyltransferase activity, transferring groups other than amino-acyl groups"/>
    <property type="evidence" value="ECO:0007669"/>
    <property type="project" value="InterPro"/>
</dbReference>
<sequence length="182" mass="20762">MRAPHDTLTSERLVLRRYTADDLDLLVRLHSDRRVMRFAGGVHERSKTEAMLRERILAYYDQHPGLGIWLTSERATGAPVGMHLLNHIRDDTVIQVGYLLYPEYWGRGYATEMAARLLRYGFGELGLPQISAITDLPHVDSQHVLLKIGLRRDGERHFPAYGSDPLAFFTRDAASWLAEHPA</sequence>
<proteinExistence type="predicted"/>
<evidence type="ECO:0000259" key="1">
    <source>
        <dbReference type="PROSITE" id="PS51186"/>
    </source>
</evidence>
<dbReference type="PROSITE" id="PS51186">
    <property type="entry name" value="GNAT"/>
    <property type="match status" value="1"/>
</dbReference>
<dbReference type="InterPro" id="IPR016181">
    <property type="entry name" value="Acyl_CoA_acyltransferase"/>
</dbReference>
<dbReference type="InterPro" id="IPR051531">
    <property type="entry name" value="N-acetyltransferase"/>
</dbReference>
<dbReference type="PANTHER" id="PTHR43792">
    <property type="entry name" value="GNAT FAMILY, PUTATIVE (AFU_ORTHOLOGUE AFUA_3G00765)-RELATED-RELATED"/>
    <property type="match status" value="1"/>
</dbReference>
<dbReference type="Pfam" id="PF13302">
    <property type="entry name" value="Acetyltransf_3"/>
    <property type="match status" value="1"/>
</dbReference>
<protein>
    <submittedName>
        <fullName evidence="2">Protein N-acetyltransferase, RimJ/RimL family</fullName>
    </submittedName>
</protein>
<dbReference type="PANTHER" id="PTHR43792:SF1">
    <property type="entry name" value="N-ACETYLTRANSFERASE DOMAIN-CONTAINING PROTEIN"/>
    <property type="match status" value="1"/>
</dbReference>